<organism evidence="3 4">
    <name type="scientific">Frankliniella fusca</name>
    <dbReference type="NCBI Taxonomy" id="407009"/>
    <lineage>
        <taxon>Eukaryota</taxon>
        <taxon>Metazoa</taxon>
        <taxon>Ecdysozoa</taxon>
        <taxon>Arthropoda</taxon>
        <taxon>Hexapoda</taxon>
        <taxon>Insecta</taxon>
        <taxon>Pterygota</taxon>
        <taxon>Neoptera</taxon>
        <taxon>Paraneoptera</taxon>
        <taxon>Thysanoptera</taxon>
        <taxon>Terebrantia</taxon>
        <taxon>Thripoidea</taxon>
        <taxon>Thripidae</taxon>
        <taxon>Frankliniella</taxon>
    </lineage>
</organism>
<dbReference type="AlphaFoldDB" id="A0AAE1LAA6"/>
<evidence type="ECO:0000256" key="2">
    <source>
        <dbReference type="SAM" id="SignalP"/>
    </source>
</evidence>
<feature type="region of interest" description="Disordered" evidence="1">
    <location>
        <begin position="668"/>
        <end position="691"/>
    </location>
</feature>
<protein>
    <submittedName>
        <fullName evidence="3">Dynein heavy chain-like protein</fullName>
    </submittedName>
</protein>
<sequence length="691" mass="72629">MQAAASLLAAAVLAVVVAATASPAEPLPSLKHDTDVVRTARPNRRMFLVDVIRPPPSTADPLLTNEVDTSDNSDLPQVVRVLVPDPREPEPLAPLAEAQKEDDYAPRPAGEAGDLDASSEELTKLRPPVRDQQASAADWGAAPALSAPAPAEAVAAPSEALLPPPEGPADVSEWTKQAAQSRVDDNPAKEAVAEAAQEPSDKLEPPRQDLESTVQFWTQLVDALKMVMADEAASEAKEQVADVKEPVTDLAPPAMDSADFWSKPAAVAEARADVVEETKDNPVVADPSTELLPPPPGQPDSTEWRRSSPSDTVVDKVAAPALAPEPATYLLPPAIDSYMPEKASLGEARPDDFLGLHATIPVPAETDFVKDHSDSYLPEAGEIKALSEGPVVDDFLAIGEPPKEDPAASKEAEAAAKEAEAATKEAEAATKEADSAAKEAEEESPTKKSTRDSYMPEESKEEEDKDSAKDSYMPEESKEDAKATVRDSYMPEEESSTSSSQEDVDSIGLSPPAAGEAASDEKAVQVHVHSHEHDHAADQSGDDAVDVDDDDVDGDGVKMSESKDFRKKRHICKKCGGYGGFGGGAPSISVVINKGYGGGGGGGGYCDVCGQPVYRPQPQVVYKPVPVPVYKPVPVPVYHETPVCHTCNQPPPPCNTCGGGGYNPGYGGGSFSQSSSQASSQSSSYSTGWGK</sequence>
<dbReference type="EMBL" id="JAHWGI010000289">
    <property type="protein sequence ID" value="KAK3912095.1"/>
    <property type="molecule type" value="Genomic_DNA"/>
</dbReference>
<keyword evidence="2" id="KW-0732">Signal</keyword>
<feature type="region of interest" description="Disordered" evidence="1">
    <location>
        <begin position="84"/>
        <end position="210"/>
    </location>
</feature>
<evidence type="ECO:0000313" key="3">
    <source>
        <dbReference type="EMBL" id="KAK3912095.1"/>
    </source>
</evidence>
<feature type="compositionally biased region" description="Basic and acidic residues" evidence="1">
    <location>
        <begin position="519"/>
        <end position="537"/>
    </location>
</feature>
<feature type="compositionally biased region" description="Basic and acidic residues" evidence="1">
    <location>
        <begin position="199"/>
        <end position="210"/>
    </location>
</feature>
<name>A0AAE1LAA6_9NEOP</name>
<feature type="compositionally biased region" description="Basic and acidic residues" evidence="1">
    <location>
        <begin position="237"/>
        <end position="247"/>
    </location>
</feature>
<feature type="compositionally biased region" description="Acidic residues" evidence="1">
    <location>
        <begin position="540"/>
        <end position="554"/>
    </location>
</feature>
<feature type="compositionally biased region" description="Basic and acidic residues" evidence="1">
    <location>
        <begin position="401"/>
        <end position="451"/>
    </location>
</feature>
<keyword evidence="4" id="KW-1185">Reference proteome</keyword>
<evidence type="ECO:0000313" key="4">
    <source>
        <dbReference type="Proteomes" id="UP001219518"/>
    </source>
</evidence>
<feature type="chain" id="PRO_5042070991" evidence="2">
    <location>
        <begin position="19"/>
        <end position="691"/>
    </location>
</feature>
<feature type="region of interest" description="Disordered" evidence="1">
    <location>
        <begin position="277"/>
        <end position="311"/>
    </location>
</feature>
<feature type="compositionally biased region" description="Low complexity" evidence="1">
    <location>
        <begin position="134"/>
        <end position="161"/>
    </location>
</feature>
<accession>A0AAE1LAA6</accession>
<dbReference type="Proteomes" id="UP001219518">
    <property type="component" value="Unassembled WGS sequence"/>
</dbReference>
<reference evidence="3" key="2">
    <citation type="journal article" date="2023" name="BMC Genomics">
        <title>Pest status, molecular evolution, and epigenetic factors derived from the genome assembly of Frankliniella fusca, a thysanopteran phytovirus vector.</title>
        <authorList>
            <person name="Catto M.A."/>
            <person name="Labadie P.E."/>
            <person name="Jacobson A.L."/>
            <person name="Kennedy G.G."/>
            <person name="Srinivasan R."/>
            <person name="Hunt B.G."/>
        </authorList>
    </citation>
    <scope>NUCLEOTIDE SEQUENCE</scope>
    <source>
        <strain evidence="3">PL_HMW_Pooled</strain>
    </source>
</reference>
<proteinExistence type="predicted"/>
<feature type="region of interest" description="Disordered" evidence="1">
    <location>
        <begin position="237"/>
        <end position="257"/>
    </location>
</feature>
<gene>
    <name evidence="3" type="ORF">KUF71_021665</name>
</gene>
<feature type="signal peptide" evidence="2">
    <location>
        <begin position="1"/>
        <end position="18"/>
    </location>
</feature>
<comment type="caution">
    <text evidence="3">The sequence shown here is derived from an EMBL/GenBank/DDBJ whole genome shotgun (WGS) entry which is preliminary data.</text>
</comment>
<feature type="compositionally biased region" description="Low complexity" evidence="1">
    <location>
        <begin position="671"/>
        <end position="691"/>
    </location>
</feature>
<feature type="region of interest" description="Disordered" evidence="1">
    <location>
        <begin position="395"/>
        <end position="559"/>
    </location>
</feature>
<feature type="compositionally biased region" description="Basic and acidic residues" evidence="1">
    <location>
        <begin position="182"/>
        <end position="192"/>
    </location>
</feature>
<reference evidence="3" key="1">
    <citation type="submission" date="2021-07" db="EMBL/GenBank/DDBJ databases">
        <authorList>
            <person name="Catto M.A."/>
            <person name="Jacobson A."/>
            <person name="Kennedy G."/>
            <person name="Labadie P."/>
            <person name="Hunt B.G."/>
            <person name="Srinivasan R."/>
        </authorList>
    </citation>
    <scope>NUCLEOTIDE SEQUENCE</scope>
    <source>
        <strain evidence="3">PL_HMW_Pooled</strain>
        <tissue evidence="3">Head</tissue>
    </source>
</reference>
<feature type="compositionally biased region" description="Basic and acidic residues" evidence="1">
    <location>
        <begin position="475"/>
        <end position="485"/>
    </location>
</feature>
<evidence type="ECO:0000256" key="1">
    <source>
        <dbReference type="SAM" id="MobiDB-lite"/>
    </source>
</evidence>